<protein>
    <recommendedName>
        <fullName evidence="4">DUF3329 domain-containing protein</fullName>
    </recommendedName>
</protein>
<dbReference type="EMBL" id="CXWC01000011">
    <property type="protein sequence ID" value="CTQ73027.1"/>
    <property type="molecule type" value="Genomic_DNA"/>
</dbReference>
<keyword evidence="1" id="KW-1133">Transmembrane helix</keyword>
<evidence type="ECO:0000313" key="2">
    <source>
        <dbReference type="EMBL" id="CTQ73027.1"/>
    </source>
</evidence>
<keyword evidence="1" id="KW-0812">Transmembrane</keyword>
<keyword evidence="3" id="KW-1185">Reference proteome</keyword>
<dbReference type="Proteomes" id="UP000049983">
    <property type="component" value="Unassembled WGS sequence"/>
</dbReference>
<accession>A0A0M6ZTT7</accession>
<dbReference type="STRING" id="311410.LA5095_00355"/>
<feature type="transmembrane region" description="Helical" evidence="1">
    <location>
        <begin position="21"/>
        <end position="40"/>
    </location>
</feature>
<organism evidence="2 3">
    <name type="scientific">Roseibium album</name>
    <dbReference type="NCBI Taxonomy" id="311410"/>
    <lineage>
        <taxon>Bacteria</taxon>
        <taxon>Pseudomonadati</taxon>
        <taxon>Pseudomonadota</taxon>
        <taxon>Alphaproteobacteria</taxon>
        <taxon>Hyphomicrobiales</taxon>
        <taxon>Stappiaceae</taxon>
        <taxon>Roseibium</taxon>
    </lineage>
</organism>
<proteinExistence type="predicted"/>
<evidence type="ECO:0008006" key="4">
    <source>
        <dbReference type="Google" id="ProtNLM"/>
    </source>
</evidence>
<feature type="transmembrane region" description="Helical" evidence="1">
    <location>
        <begin position="46"/>
        <end position="64"/>
    </location>
</feature>
<name>A0A0M6ZTT7_9HYPH</name>
<keyword evidence="1" id="KW-0472">Membrane</keyword>
<evidence type="ECO:0000313" key="3">
    <source>
        <dbReference type="Proteomes" id="UP000049983"/>
    </source>
</evidence>
<dbReference type="OrthoDB" id="7362327at2"/>
<gene>
    <name evidence="2" type="ORF">LA5096_03495</name>
</gene>
<dbReference type="AlphaFoldDB" id="A0A0M6ZTT7"/>
<sequence length="84" mass="9447">MTRKEGKTVLGPAEHPWLDPLWRRIVLVVFCGGWAVMEYALGNSGWAIFVGAVALYAAWSYLYAYKGPEDPTRQTRPRMDEDGG</sequence>
<reference evidence="3" key="1">
    <citation type="submission" date="2015-07" db="EMBL/GenBank/DDBJ databases">
        <authorList>
            <person name="Rodrigo-Torres Lidia"/>
            <person name="Arahal R.David."/>
        </authorList>
    </citation>
    <scope>NUCLEOTIDE SEQUENCE [LARGE SCALE GENOMIC DNA]</scope>
    <source>
        <strain evidence="3">CECT 5096</strain>
    </source>
</reference>
<evidence type="ECO:0000256" key="1">
    <source>
        <dbReference type="SAM" id="Phobius"/>
    </source>
</evidence>